<dbReference type="InterPro" id="IPR004839">
    <property type="entry name" value="Aminotransferase_I/II_large"/>
</dbReference>
<evidence type="ECO:0000256" key="5">
    <source>
        <dbReference type="ARBA" id="ARBA00022898"/>
    </source>
</evidence>
<dbReference type="Gene3D" id="3.90.1150.10">
    <property type="entry name" value="Aspartate Aminotransferase, domain 1"/>
    <property type="match status" value="1"/>
</dbReference>
<dbReference type="Pfam" id="PF00155">
    <property type="entry name" value="Aminotran_1_2"/>
    <property type="match status" value="1"/>
</dbReference>
<dbReference type="CDD" id="cd00609">
    <property type="entry name" value="AAT_like"/>
    <property type="match status" value="1"/>
</dbReference>
<dbReference type="InterPro" id="IPR050596">
    <property type="entry name" value="AspAT/PAT-like"/>
</dbReference>
<dbReference type="PRINTS" id="PR00753">
    <property type="entry name" value="ACCSYNTHASE"/>
</dbReference>
<dbReference type="InterPro" id="IPR004838">
    <property type="entry name" value="NHTrfase_class1_PyrdxlP-BS"/>
</dbReference>
<dbReference type="OrthoDB" id="9802328at2"/>
<name>A0A1H2WFC4_9FLAO</name>
<evidence type="ECO:0000313" key="9">
    <source>
        <dbReference type="Proteomes" id="UP000199595"/>
    </source>
</evidence>
<keyword evidence="9" id="KW-1185">Reference proteome</keyword>
<dbReference type="RefSeq" id="WP_090120890.1">
    <property type="nucleotide sequence ID" value="NZ_FNNJ01000002.1"/>
</dbReference>
<dbReference type="AlphaFoldDB" id="A0A1H2WFC4"/>
<evidence type="ECO:0000256" key="3">
    <source>
        <dbReference type="ARBA" id="ARBA00022576"/>
    </source>
</evidence>
<comment type="similarity">
    <text evidence="2 6">Belongs to the class-I pyridoxal-phosphate-dependent aminotransferase family.</text>
</comment>
<evidence type="ECO:0000313" key="8">
    <source>
        <dbReference type="EMBL" id="SDW78729.1"/>
    </source>
</evidence>
<dbReference type="Gene3D" id="3.40.640.10">
    <property type="entry name" value="Type I PLP-dependent aspartate aminotransferase-like (Major domain)"/>
    <property type="match status" value="1"/>
</dbReference>
<evidence type="ECO:0000256" key="2">
    <source>
        <dbReference type="ARBA" id="ARBA00007441"/>
    </source>
</evidence>
<keyword evidence="4 6" id="KW-0808">Transferase</keyword>
<evidence type="ECO:0000256" key="4">
    <source>
        <dbReference type="ARBA" id="ARBA00022679"/>
    </source>
</evidence>
<sequence>MPKISNKGFKMPESPIRKLVPYAENAKKKGIEVFHLNIGQPDIKTPKVALEAVKNNAVEVLSYSQSAGSEAYRQKLADYYHKNGISLNSNEIIVTTGGSEALRFTLGSITDPGDEIIISEPFYANYIAFSTASAIKIVPIISKIEDNFALPSIEEFEKRITKKTKAILICNPGNPTGYVYSKEELQKLAEIVKRHDIFLIADEVYREFVYDSSVKHQSVLSNFGLEEHAIIIDSVSKRYSMCGARIGCIASKNKEVINTALKYAQARLSPPTFAQIASEAAMDTPQSYFDEVIEEYKERRDTLVSELNKIEGIKVNTPKGAFYCLVELPIDNADNFAQWLLEHFSINNQTVMLAPGAGFYSTPGYGTKQVRIAYVLKKEDLIKAVNIIKAAISKYNLIENRKKHFVKTI</sequence>
<dbReference type="InterPro" id="IPR015424">
    <property type="entry name" value="PyrdxlP-dep_Trfase"/>
</dbReference>
<evidence type="ECO:0000259" key="7">
    <source>
        <dbReference type="Pfam" id="PF00155"/>
    </source>
</evidence>
<feature type="domain" description="Aminotransferase class I/classII large" evidence="7">
    <location>
        <begin position="32"/>
        <end position="386"/>
    </location>
</feature>
<dbReference type="Proteomes" id="UP000199595">
    <property type="component" value="Unassembled WGS sequence"/>
</dbReference>
<dbReference type="GO" id="GO:0006520">
    <property type="term" value="P:amino acid metabolic process"/>
    <property type="evidence" value="ECO:0007669"/>
    <property type="project" value="InterPro"/>
</dbReference>
<comment type="cofactor">
    <cofactor evidence="1 6">
        <name>pyridoxal 5'-phosphate</name>
        <dbReference type="ChEBI" id="CHEBI:597326"/>
    </cofactor>
</comment>
<dbReference type="STRING" id="762486.SAMN05444411_102173"/>
<gene>
    <name evidence="8" type="ORF">SAMN05444411_102173</name>
</gene>
<accession>A0A1H2WFC4</accession>
<evidence type="ECO:0000256" key="6">
    <source>
        <dbReference type="RuleBase" id="RU000481"/>
    </source>
</evidence>
<dbReference type="EMBL" id="FNNJ01000002">
    <property type="protein sequence ID" value="SDW78729.1"/>
    <property type="molecule type" value="Genomic_DNA"/>
</dbReference>
<proteinExistence type="inferred from homology"/>
<dbReference type="PROSITE" id="PS00105">
    <property type="entry name" value="AA_TRANSFER_CLASS_1"/>
    <property type="match status" value="1"/>
</dbReference>
<dbReference type="EC" id="2.6.1.-" evidence="6"/>
<dbReference type="NCBIfam" id="NF005744">
    <property type="entry name" value="PRK07568.1"/>
    <property type="match status" value="1"/>
</dbReference>
<keyword evidence="5" id="KW-0663">Pyridoxal phosphate</keyword>
<dbReference type="SUPFAM" id="SSF53383">
    <property type="entry name" value="PLP-dependent transferases"/>
    <property type="match status" value="1"/>
</dbReference>
<evidence type="ECO:0000256" key="1">
    <source>
        <dbReference type="ARBA" id="ARBA00001933"/>
    </source>
</evidence>
<dbReference type="GO" id="GO:0030170">
    <property type="term" value="F:pyridoxal phosphate binding"/>
    <property type="evidence" value="ECO:0007669"/>
    <property type="project" value="InterPro"/>
</dbReference>
<dbReference type="PANTHER" id="PTHR46383">
    <property type="entry name" value="ASPARTATE AMINOTRANSFERASE"/>
    <property type="match status" value="1"/>
</dbReference>
<reference evidence="8 9" key="1">
    <citation type="submission" date="2016-10" db="EMBL/GenBank/DDBJ databases">
        <authorList>
            <person name="de Groot N.N."/>
        </authorList>
    </citation>
    <scope>NUCLEOTIDE SEQUENCE [LARGE SCALE GENOMIC DNA]</scope>
    <source>
        <strain evidence="8 9">DSM 24956</strain>
    </source>
</reference>
<dbReference type="InterPro" id="IPR015422">
    <property type="entry name" value="PyrdxlP-dep_Trfase_small"/>
</dbReference>
<keyword evidence="3 6" id="KW-0032">Aminotransferase</keyword>
<dbReference type="GO" id="GO:0008483">
    <property type="term" value="F:transaminase activity"/>
    <property type="evidence" value="ECO:0007669"/>
    <property type="project" value="UniProtKB-KW"/>
</dbReference>
<dbReference type="InterPro" id="IPR015421">
    <property type="entry name" value="PyrdxlP-dep_Trfase_major"/>
</dbReference>
<protein>
    <recommendedName>
        <fullName evidence="6">Aminotransferase</fullName>
        <ecNumber evidence="6">2.6.1.-</ecNumber>
    </recommendedName>
</protein>
<organism evidence="8 9">
    <name type="scientific">Lutibacter oricola</name>
    <dbReference type="NCBI Taxonomy" id="762486"/>
    <lineage>
        <taxon>Bacteria</taxon>
        <taxon>Pseudomonadati</taxon>
        <taxon>Bacteroidota</taxon>
        <taxon>Flavobacteriia</taxon>
        <taxon>Flavobacteriales</taxon>
        <taxon>Flavobacteriaceae</taxon>
        <taxon>Lutibacter</taxon>
    </lineage>
</organism>